<dbReference type="Proteomes" id="UP000745764">
    <property type="component" value="Unassembled WGS sequence"/>
</dbReference>
<evidence type="ECO:0000313" key="2">
    <source>
        <dbReference type="EMBL" id="CAD0108929.1"/>
    </source>
</evidence>
<organism evidence="2 3">
    <name type="scientific">Aureobasidium uvarum</name>
    <dbReference type="NCBI Taxonomy" id="2773716"/>
    <lineage>
        <taxon>Eukaryota</taxon>
        <taxon>Fungi</taxon>
        <taxon>Dikarya</taxon>
        <taxon>Ascomycota</taxon>
        <taxon>Pezizomycotina</taxon>
        <taxon>Dothideomycetes</taxon>
        <taxon>Dothideomycetidae</taxon>
        <taxon>Dothideales</taxon>
        <taxon>Saccotheciaceae</taxon>
        <taxon>Aureobasidium</taxon>
    </lineage>
</organism>
<dbReference type="AlphaFoldDB" id="A0A9N8PS95"/>
<keyword evidence="3" id="KW-1185">Reference proteome</keyword>
<reference evidence="2" key="1">
    <citation type="submission" date="2020-06" db="EMBL/GenBank/DDBJ databases">
        <authorList>
            <person name="Onetto C."/>
        </authorList>
    </citation>
    <scope>NUCLEOTIDE SEQUENCE</scope>
</reference>
<sequence length="282" mass="30558">MSSSGFAMQNIKPYDVTAWTHDIEMQMLQGEILMLKKNLTEANIKQIEEKEESIAEKKTALEKHCRQFSMTHGNYGTEKSEVKLEATNGENDPASADVKMDENTMPIDAAADAAASAALDEIKFPESTESTAIDMPNNINVHQETSMAFSHEAPAGVDMNDPFITPAGHGASTNLFHPSTGTYNNDPFAAYNGGYAPAYTDNDPFINQNFGHTGSTAQSATGIDDFLNEKGDEPNYTTSAGLGDAGMGFGEDEMDMDTMATHAPMPDFEEPVIPGMEKYDNV</sequence>
<evidence type="ECO:0000256" key="1">
    <source>
        <dbReference type="SAM" id="Coils"/>
    </source>
</evidence>
<dbReference type="EMBL" id="CAINUL010000003">
    <property type="protein sequence ID" value="CAD0108929.1"/>
    <property type="molecule type" value="Genomic_DNA"/>
</dbReference>
<accession>A0A9N8PS95</accession>
<protein>
    <submittedName>
        <fullName evidence="2">Uncharacterized protein</fullName>
    </submittedName>
</protein>
<evidence type="ECO:0000313" key="3">
    <source>
        <dbReference type="Proteomes" id="UP000745764"/>
    </source>
</evidence>
<proteinExistence type="predicted"/>
<keyword evidence="1" id="KW-0175">Coiled coil</keyword>
<gene>
    <name evidence="2" type="ORF">AWRI4620_LOCUS3184</name>
</gene>
<comment type="caution">
    <text evidence="2">The sequence shown here is derived from an EMBL/GenBank/DDBJ whole genome shotgun (WGS) entry which is preliminary data.</text>
</comment>
<feature type="coiled-coil region" evidence="1">
    <location>
        <begin position="25"/>
        <end position="67"/>
    </location>
</feature>
<dbReference type="OrthoDB" id="3911324at2759"/>
<name>A0A9N8PS95_9PEZI</name>